<gene>
    <name evidence="1" type="ORF">ACFFIT_09815</name>
</gene>
<reference evidence="1 2" key="1">
    <citation type="submission" date="2024-09" db="EMBL/GenBank/DDBJ databases">
        <authorList>
            <person name="Sun Q."/>
            <person name="Mori K."/>
        </authorList>
    </citation>
    <scope>NUCLEOTIDE SEQUENCE [LARGE SCALE GENOMIC DNA]</scope>
    <source>
        <strain evidence="1 2">CCM 8545</strain>
    </source>
</reference>
<dbReference type="PROSITE" id="PS51257">
    <property type="entry name" value="PROKAR_LIPOPROTEIN"/>
    <property type="match status" value="1"/>
</dbReference>
<accession>A0ABV6CCK2</accession>
<dbReference type="RefSeq" id="WP_385877482.1">
    <property type="nucleotide sequence ID" value="NZ_JBHLXE010000100.1"/>
</dbReference>
<comment type="caution">
    <text evidence="1">The sequence shown here is derived from an EMBL/GenBank/DDBJ whole genome shotgun (WGS) entry which is preliminary data.</text>
</comment>
<dbReference type="InterPro" id="IPR038432">
    <property type="entry name" value="PulS/OutS-like_sf"/>
</dbReference>
<dbReference type="EMBL" id="JBHLXE010000100">
    <property type="protein sequence ID" value="MFC0180372.1"/>
    <property type="molecule type" value="Genomic_DNA"/>
</dbReference>
<dbReference type="Gene3D" id="1.20.58.1630">
    <property type="entry name" value="Chaperone lipoprotein PulS/OutS"/>
    <property type="match status" value="1"/>
</dbReference>
<keyword evidence="2" id="KW-1185">Reference proteome</keyword>
<dbReference type="Proteomes" id="UP001589758">
    <property type="component" value="Unassembled WGS sequence"/>
</dbReference>
<evidence type="ECO:0000313" key="2">
    <source>
        <dbReference type="Proteomes" id="UP001589758"/>
    </source>
</evidence>
<evidence type="ECO:0000313" key="1">
    <source>
        <dbReference type="EMBL" id="MFC0180372.1"/>
    </source>
</evidence>
<organism evidence="1 2">
    <name type="scientific">Thorsellia kenyensis</name>
    <dbReference type="NCBI Taxonomy" id="1549888"/>
    <lineage>
        <taxon>Bacteria</taxon>
        <taxon>Pseudomonadati</taxon>
        <taxon>Pseudomonadota</taxon>
        <taxon>Gammaproteobacteria</taxon>
        <taxon>Enterobacterales</taxon>
        <taxon>Thorselliaceae</taxon>
        <taxon>Thorsellia</taxon>
    </lineage>
</organism>
<proteinExistence type="predicted"/>
<name>A0ABV6CCK2_9GAMM</name>
<sequence>MKIEWIASKKTHFFSYSFFLLFSVLFVSGCSSKEQEQVELMQARQAQFEFEELATVIAGGTFLAEKCQEPNMITGAALQARVVEVAALKGLNVEALIDPNSEQSAQLSRVSRVYYQQIIQDPNSTLPYNLRKNCFKLKQMISPFL</sequence>
<evidence type="ECO:0008006" key="3">
    <source>
        <dbReference type="Google" id="ProtNLM"/>
    </source>
</evidence>
<dbReference type="InterPro" id="IPR019114">
    <property type="entry name" value="Chap_lipoprot_PulS/OutS-like"/>
</dbReference>
<dbReference type="Pfam" id="PF09691">
    <property type="entry name" value="T2SS_PulS_OutS"/>
    <property type="match status" value="1"/>
</dbReference>
<protein>
    <recommendedName>
        <fullName evidence="3">Lipoprotein</fullName>
    </recommendedName>
</protein>